<evidence type="ECO:0000313" key="9">
    <source>
        <dbReference type="Proteomes" id="UP000005262"/>
    </source>
</evidence>
<evidence type="ECO:0000256" key="4">
    <source>
        <dbReference type="ARBA" id="ARBA00022723"/>
    </source>
</evidence>
<dbReference type="SUPFAM" id="SSF48695">
    <property type="entry name" value="Multiheme cytochromes"/>
    <property type="match status" value="1"/>
</dbReference>
<evidence type="ECO:0000259" key="7">
    <source>
        <dbReference type="Pfam" id="PF03264"/>
    </source>
</evidence>
<dbReference type="GO" id="GO:0046872">
    <property type="term" value="F:metal ion binding"/>
    <property type="evidence" value="ECO:0007669"/>
    <property type="project" value="UniProtKB-KW"/>
</dbReference>
<gene>
    <name evidence="8" type="ordered locus">Desmer_0428</name>
</gene>
<evidence type="ECO:0000256" key="1">
    <source>
        <dbReference type="ARBA" id="ARBA00004196"/>
    </source>
</evidence>
<dbReference type="AlphaFoldDB" id="J7ITP7"/>
<keyword evidence="2" id="KW-0813">Transport</keyword>
<dbReference type="RefSeq" id="WP_014901400.1">
    <property type="nucleotide sequence ID" value="NC_018515.1"/>
</dbReference>
<evidence type="ECO:0000256" key="5">
    <source>
        <dbReference type="ARBA" id="ARBA00022982"/>
    </source>
</evidence>
<dbReference type="Gene3D" id="1.10.3820.10">
    <property type="entry name" value="Di-heme elbow motif domain"/>
    <property type="match status" value="1"/>
</dbReference>
<keyword evidence="9" id="KW-1185">Reference proteome</keyword>
<keyword evidence="4" id="KW-0479">Metal-binding</keyword>
<reference evidence="9" key="2">
    <citation type="submission" date="2012-08" db="EMBL/GenBank/DDBJ databases">
        <title>Finished genome of Desulfosporosinus meridiei DSM 13257.</title>
        <authorList>
            <person name="Huntemann M."/>
            <person name="Wei C.-L."/>
            <person name="Han J."/>
            <person name="Detter J.C."/>
            <person name="Han C."/>
            <person name="Davenport K."/>
            <person name="Daligault H."/>
            <person name="Erkkila T."/>
            <person name="Gu W."/>
            <person name="Munk A.C.C."/>
            <person name="Teshima H."/>
            <person name="Xu Y."/>
            <person name="Chain P."/>
            <person name="Tapia R."/>
            <person name="Chen A."/>
            <person name="Krypides N."/>
            <person name="Mavromatis K."/>
            <person name="Markowitz V."/>
            <person name="Szeto E."/>
            <person name="Ivanova N."/>
            <person name="Mikhailova N."/>
            <person name="Ovchinnikova G."/>
            <person name="Pagani I."/>
            <person name="Pati A."/>
            <person name="Goodwin L."/>
            <person name="Peters L."/>
            <person name="Pitluck S."/>
            <person name="Woyke T."/>
            <person name="Pester M."/>
            <person name="Spring S."/>
            <person name="Ollivier B."/>
            <person name="Rattei T."/>
            <person name="Klenk H.-P."/>
            <person name="Wagner M."/>
            <person name="Loy A."/>
        </authorList>
    </citation>
    <scope>NUCLEOTIDE SEQUENCE [LARGE SCALE GENOMIC DNA]</scope>
    <source>
        <strain evidence="9">ATCC BAA-275 / DSM 13257 / NCIMB 13706 / S10</strain>
    </source>
</reference>
<reference evidence="8 9" key="1">
    <citation type="journal article" date="2012" name="J. Bacteriol.">
        <title>Complete genome sequences of Desulfosporosinus orientis DSM765T, Desulfosporosinus youngiae DSM17734T, Desulfosporosinus meridiei DSM13257T, and Desulfosporosinus acidiphilus DSM22704T.</title>
        <authorList>
            <person name="Pester M."/>
            <person name="Brambilla E."/>
            <person name="Alazard D."/>
            <person name="Rattei T."/>
            <person name="Weinmaier T."/>
            <person name="Han J."/>
            <person name="Lucas S."/>
            <person name="Lapidus A."/>
            <person name="Cheng J.F."/>
            <person name="Goodwin L."/>
            <person name="Pitluck S."/>
            <person name="Peters L."/>
            <person name="Ovchinnikova G."/>
            <person name="Teshima H."/>
            <person name="Detter J.C."/>
            <person name="Han C.S."/>
            <person name="Tapia R."/>
            <person name="Land M.L."/>
            <person name="Hauser L."/>
            <person name="Kyrpides N.C."/>
            <person name="Ivanova N.N."/>
            <person name="Pagani I."/>
            <person name="Huntmann M."/>
            <person name="Wei C.L."/>
            <person name="Davenport K.W."/>
            <person name="Daligault H."/>
            <person name="Chain P.S."/>
            <person name="Chen A."/>
            <person name="Mavromatis K."/>
            <person name="Markowitz V."/>
            <person name="Szeto E."/>
            <person name="Mikhailova N."/>
            <person name="Pati A."/>
            <person name="Wagner M."/>
            <person name="Woyke T."/>
            <person name="Ollivier B."/>
            <person name="Klenk H.P."/>
            <person name="Spring S."/>
            <person name="Loy A."/>
        </authorList>
    </citation>
    <scope>NUCLEOTIDE SEQUENCE [LARGE SCALE GENOMIC DNA]</scope>
    <source>
        <strain evidence="9">ATCC BAA-275 / DSM 13257 / NCIMB 13706 / S10</strain>
    </source>
</reference>
<dbReference type="InterPro" id="IPR005126">
    <property type="entry name" value="NapC/NirT_cyt_c_N"/>
</dbReference>
<comment type="subcellular location">
    <subcellularLocation>
        <location evidence="1">Cell envelope</location>
    </subcellularLocation>
</comment>
<accession>J7ITP7</accession>
<evidence type="ECO:0000256" key="2">
    <source>
        <dbReference type="ARBA" id="ARBA00022448"/>
    </source>
</evidence>
<feature type="domain" description="NapC/NirT cytochrome c N-terminal" evidence="7">
    <location>
        <begin position="7"/>
        <end position="144"/>
    </location>
</feature>
<keyword evidence="3" id="KW-0349">Heme</keyword>
<keyword evidence="6" id="KW-0408">Iron</keyword>
<organism evidence="8 9">
    <name type="scientific">Desulfosporosinus meridiei (strain ATCC BAA-275 / DSM 13257 / KCTC 12902 / NCIMB 13706 / S10)</name>
    <dbReference type="NCBI Taxonomy" id="768704"/>
    <lineage>
        <taxon>Bacteria</taxon>
        <taxon>Bacillati</taxon>
        <taxon>Bacillota</taxon>
        <taxon>Clostridia</taxon>
        <taxon>Eubacteriales</taxon>
        <taxon>Desulfitobacteriaceae</taxon>
        <taxon>Desulfosporosinus</taxon>
    </lineage>
</organism>
<protein>
    <submittedName>
        <fullName evidence="8">Nitrate/TMAO reductase, membrane-bound tetraheme cytochrome c subunit</fullName>
    </submittedName>
</protein>
<dbReference type="KEGG" id="dmi:Desmer_0428"/>
<dbReference type="InterPro" id="IPR038266">
    <property type="entry name" value="NapC/NirT_cytc_sf"/>
</dbReference>
<name>J7ITP7_DESMD</name>
<dbReference type="GO" id="GO:0030313">
    <property type="term" value="C:cell envelope"/>
    <property type="evidence" value="ECO:0007669"/>
    <property type="project" value="UniProtKB-SubCell"/>
</dbReference>
<sequence length="154" mass="17457">MKSANKGLMLTGLVVIVLLYTVYRVSYSWFGNPLTCLRCHEVEPYAVSWKKSPHSSVDCRSCHENRGIFRRMDFTARGVRDIGIHIKGDYSFPMKAVVYESNCITCHLGDFKPELEAPPMPKGHAKHIKNGVGCNNCHRDTGHKNGLMVDERFE</sequence>
<keyword evidence="5" id="KW-0249">Electron transport</keyword>
<dbReference type="EMBL" id="CP003629">
    <property type="protein sequence ID" value="AFQ42478.1"/>
    <property type="molecule type" value="Genomic_DNA"/>
</dbReference>
<dbReference type="InterPro" id="IPR036280">
    <property type="entry name" value="Multihaem_cyt_sf"/>
</dbReference>
<evidence type="ECO:0000256" key="6">
    <source>
        <dbReference type="ARBA" id="ARBA00023004"/>
    </source>
</evidence>
<dbReference type="eggNOG" id="COG3005">
    <property type="taxonomic scope" value="Bacteria"/>
</dbReference>
<dbReference type="STRING" id="768704.Desmer_0428"/>
<dbReference type="HOGENOM" id="CLU_096753_0_1_9"/>
<dbReference type="Pfam" id="PF03264">
    <property type="entry name" value="Cytochrom_NNT"/>
    <property type="match status" value="1"/>
</dbReference>
<evidence type="ECO:0000256" key="3">
    <source>
        <dbReference type="ARBA" id="ARBA00022617"/>
    </source>
</evidence>
<evidence type="ECO:0000313" key="8">
    <source>
        <dbReference type="EMBL" id="AFQ42478.1"/>
    </source>
</evidence>
<dbReference type="OrthoDB" id="9791652at2"/>
<dbReference type="Proteomes" id="UP000005262">
    <property type="component" value="Chromosome"/>
</dbReference>
<proteinExistence type="predicted"/>